<organism evidence="3 4">
    <name type="scientific">Armillaria tabescens</name>
    <name type="common">Ringless honey mushroom</name>
    <name type="synonym">Agaricus tabescens</name>
    <dbReference type="NCBI Taxonomy" id="1929756"/>
    <lineage>
        <taxon>Eukaryota</taxon>
        <taxon>Fungi</taxon>
        <taxon>Dikarya</taxon>
        <taxon>Basidiomycota</taxon>
        <taxon>Agaricomycotina</taxon>
        <taxon>Agaricomycetes</taxon>
        <taxon>Agaricomycetidae</taxon>
        <taxon>Agaricales</taxon>
        <taxon>Marasmiineae</taxon>
        <taxon>Physalacriaceae</taxon>
        <taxon>Desarmillaria</taxon>
    </lineage>
</organism>
<dbReference type="GeneID" id="85355871"/>
<evidence type="ECO:0000313" key="4">
    <source>
        <dbReference type="Proteomes" id="UP001175211"/>
    </source>
</evidence>
<evidence type="ECO:0000256" key="2">
    <source>
        <dbReference type="SAM" id="Phobius"/>
    </source>
</evidence>
<proteinExistence type="predicted"/>
<keyword evidence="2" id="KW-0812">Transmembrane</keyword>
<name>A0AA39NB07_ARMTA</name>
<dbReference type="RefSeq" id="XP_060333918.1">
    <property type="nucleotide sequence ID" value="XM_060472323.1"/>
</dbReference>
<keyword evidence="2" id="KW-0472">Membrane</keyword>
<comment type="caution">
    <text evidence="3">The sequence shown here is derived from an EMBL/GenBank/DDBJ whole genome shotgun (WGS) entry which is preliminary data.</text>
</comment>
<protein>
    <submittedName>
        <fullName evidence="3">Uncharacterized protein</fullName>
    </submittedName>
</protein>
<keyword evidence="4" id="KW-1185">Reference proteome</keyword>
<dbReference type="AlphaFoldDB" id="A0AA39NB07"/>
<feature type="transmembrane region" description="Helical" evidence="2">
    <location>
        <begin position="156"/>
        <end position="176"/>
    </location>
</feature>
<accession>A0AA39NB07</accession>
<feature type="compositionally biased region" description="Basic and acidic residues" evidence="1">
    <location>
        <begin position="1"/>
        <end position="10"/>
    </location>
</feature>
<keyword evidence="2" id="KW-1133">Transmembrane helix</keyword>
<dbReference type="PANTHER" id="PTHR35041:SF3">
    <property type="entry name" value="FORMYLMETHIONINE DEFORMYLASE-LIKE PROTEIN"/>
    <property type="match status" value="1"/>
</dbReference>
<dbReference type="EMBL" id="JAUEPS010000009">
    <property type="protein sequence ID" value="KAK0462306.1"/>
    <property type="molecule type" value="Genomic_DNA"/>
</dbReference>
<sequence>MDHHREERADLLTPSWSSEDQSFSTPAKSETDLSSSSATLAESPPTAQRIQLRGTPAVIAVLLLGAALTAGMHHVYLFILQGRTVSSQFWIKNSSNALSTLVQWLCIASVSVSLTQLIWWLIRRRPFTILQLNHLFGLPSPFPILRLASSKRLRNVIPVIFMATIVQLLALVSILAPNSLEVGSASPKNTTISVPTISFSKSDNISEVRCDFTPSTAWQRILIQALSSDTLVGWNAPIGCGRECHYTIQYPAPALRCTELSPGEVSTMLPEIPGDIESWTVYNATYDLMDTTTGSNMSMAWRTYDADGKSTFAGAHCTLYNSTQQSAVSFVNNTGTVSPSIISYGSLTKYSDESIVSPHVCGFGQDSNVPPQAEIASLLRYTAIVYWLYIQLQGTITLSFLPTSEKPLEHWFPVTDMMSTNLFSLDETARTFTPNAENVISALEQILVNATVALISSTGDTTVTNASVTEDQLIWVYHSQRLWIIYAATLISTAACGAVGLACTLKDGDDSNTTFWDIVRATRNSELDALVEEENDGNAGKDTMLQYAMKGRASDTNNSGVFVLSRSRREGSSWMDMRS</sequence>
<dbReference type="PANTHER" id="PTHR35041">
    <property type="entry name" value="MEDIATOR OF RNA POLYMERASE II TRANSCRIPTION SUBUNIT 1"/>
    <property type="match status" value="1"/>
</dbReference>
<evidence type="ECO:0000256" key="1">
    <source>
        <dbReference type="SAM" id="MobiDB-lite"/>
    </source>
</evidence>
<feature type="transmembrane region" description="Helical" evidence="2">
    <location>
        <begin position="101"/>
        <end position="122"/>
    </location>
</feature>
<gene>
    <name evidence="3" type="ORF">EV420DRAFT_1523990</name>
</gene>
<dbReference type="Proteomes" id="UP001175211">
    <property type="component" value="Unassembled WGS sequence"/>
</dbReference>
<reference evidence="3" key="1">
    <citation type="submission" date="2023-06" db="EMBL/GenBank/DDBJ databases">
        <authorList>
            <consortium name="Lawrence Berkeley National Laboratory"/>
            <person name="Ahrendt S."/>
            <person name="Sahu N."/>
            <person name="Indic B."/>
            <person name="Wong-Bajracharya J."/>
            <person name="Merenyi Z."/>
            <person name="Ke H.-M."/>
            <person name="Monk M."/>
            <person name="Kocsube S."/>
            <person name="Drula E."/>
            <person name="Lipzen A."/>
            <person name="Balint B."/>
            <person name="Henrissat B."/>
            <person name="Andreopoulos B."/>
            <person name="Martin F.M."/>
            <person name="Harder C.B."/>
            <person name="Rigling D."/>
            <person name="Ford K.L."/>
            <person name="Foster G.D."/>
            <person name="Pangilinan J."/>
            <person name="Papanicolaou A."/>
            <person name="Barry K."/>
            <person name="LaButti K."/>
            <person name="Viragh M."/>
            <person name="Koriabine M."/>
            <person name="Yan M."/>
            <person name="Riley R."/>
            <person name="Champramary S."/>
            <person name="Plett K.L."/>
            <person name="Tsai I.J."/>
            <person name="Slot J."/>
            <person name="Sipos G."/>
            <person name="Plett J."/>
            <person name="Nagy L.G."/>
            <person name="Grigoriev I.V."/>
        </authorList>
    </citation>
    <scope>NUCLEOTIDE SEQUENCE</scope>
    <source>
        <strain evidence="3">CCBAS 213</strain>
    </source>
</reference>
<feature type="compositionally biased region" description="Polar residues" evidence="1">
    <location>
        <begin position="14"/>
        <end position="47"/>
    </location>
</feature>
<evidence type="ECO:0000313" key="3">
    <source>
        <dbReference type="EMBL" id="KAK0462306.1"/>
    </source>
</evidence>
<feature type="region of interest" description="Disordered" evidence="1">
    <location>
        <begin position="1"/>
        <end position="47"/>
    </location>
</feature>
<feature type="transmembrane region" description="Helical" evidence="2">
    <location>
        <begin position="57"/>
        <end position="81"/>
    </location>
</feature>